<dbReference type="Pfam" id="PF13236">
    <property type="entry name" value="CLU"/>
    <property type="match status" value="1"/>
</dbReference>
<evidence type="ECO:0000259" key="2">
    <source>
        <dbReference type="PROSITE" id="PS51823"/>
    </source>
</evidence>
<feature type="region of interest" description="Disordered" evidence="1">
    <location>
        <begin position="44"/>
        <end position="66"/>
    </location>
</feature>
<dbReference type="PROSITE" id="PS51823">
    <property type="entry name" value="CLU"/>
    <property type="match status" value="1"/>
</dbReference>
<feature type="compositionally biased region" description="Polar residues" evidence="1">
    <location>
        <begin position="44"/>
        <end position="53"/>
    </location>
</feature>
<comment type="caution">
    <text evidence="3">The sequence shown here is derived from an EMBL/GenBank/DDBJ whole genome shotgun (WGS) entry which is preliminary data.</text>
</comment>
<dbReference type="InterPro" id="IPR025697">
    <property type="entry name" value="CLU_dom"/>
</dbReference>
<feature type="domain" description="Clu" evidence="2">
    <location>
        <begin position="1"/>
        <end position="220"/>
    </location>
</feature>
<dbReference type="InterPro" id="IPR012337">
    <property type="entry name" value="RNaseH-like_sf"/>
</dbReference>
<protein>
    <submittedName>
        <fullName evidence="3">Clustered mitochondria protein</fullName>
    </submittedName>
</protein>
<dbReference type="PANTHER" id="PTHR45749:SF24">
    <property type="entry name" value="TTF-TYPE DOMAIN-CONTAINING PROTEIN"/>
    <property type="match status" value="1"/>
</dbReference>
<evidence type="ECO:0000313" key="3">
    <source>
        <dbReference type="EMBL" id="PWZ45734.1"/>
    </source>
</evidence>
<proteinExistence type="predicted"/>
<gene>
    <name evidence="3" type="primary">FMT_1</name>
    <name evidence="3" type="ORF">Zm00014a_041038</name>
</gene>
<dbReference type="InterPro" id="IPR006580">
    <property type="entry name" value="Znf_TTF"/>
</dbReference>
<dbReference type="EMBL" id="NCVQ01000002">
    <property type="protein sequence ID" value="PWZ45734.1"/>
    <property type="molecule type" value="Genomic_DNA"/>
</dbReference>
<dbReference type="SUPFAM" id="SSF53098">
    <property type="entry name" value="Ribonuclease H-like"/>
    <property type="match status" value="1"/>
</dbReference>
<sequence>MMYEKIKKLDKELARYVHNNIFFSFAVDSDFEDISKDHKLDCQNGSSRSTMVSSPDVITKPDANHGKSAEVVDSKSEEAQLAGREQATYASANKDLKGTKAYQEADVSGLHNLAMAIVDYRGHRVVAQSIIPGILQGDKSDSLLYGSVDNGKKISWNETLHSKVVEATKQLHLKEHVVLDGSGNPVKLAATVECKGIVGSDDRLFYYFFIDFLQIVVDIMPPRKYASGSQKRKRRKHTEDFVLSQKGAMDKFLKRDIGDPRNTNELAIVLVEPVDEQICGNSEYQGPTDHNVSDHDNISHPTATESASVDEPLVVTIDIYDPRNWNNLDNKARDTLVEKGPIREKNIVFPMDGNSRHFSYSHYFRKLSNGEEHDRKWLVYSKHVDRVFCFCCKLFNSDSCTSSLAHDGYRDWKHISERLKEHEKNAEHITGMNSWNELRDILRKQETIDKDLQRQITKEKERMRQVLFRIVAIMKFLGKRNLAFRGSNNHLYNEQNGNFLACVEMVAEFDLVMQDHLRRIERKDIHYHYLSNKIQNELISLLASDITNTIIKIIKEAKYFSIILDCTPDVSHEEQMSLIVRCVNISSNKIEVEEYFLGFLKVDDTSGLRLFNVLIDSLESFGLDIDDIRGQGYDNDSNMKGKHQGVQKRLLDKNPRAFYMPCACHSLNLTLCDMAKSCSKVVSFFGIVQRIYTLFSGSTKDGKFYLIMCQV</sequence>
<dbReference type="ExpressionAtlas" id="A0A3L6GB40">
    <property type="expression patterns" value="baseline"/>
</dbReference>
<dbReference type="AlphaFoldDB" id="A0A3L6GB40"/>
<dbReference type="InterPro" id="IPR025398">
    <property type="entry name" value="DUF4371"/>
</dbReference>
<dbReference type="SMART" id="SM00597">
    <property type="entry name" value="ZnF_TTF"/>
    <property type="match status" value="1"/>
</dbReference>
<reference evidence="3" key="1">
    <citation type="journal article" date="2018" name="Nat. Genet.">
        <title>Extensive intraspecific gene order and gene structural variations between Mo17 and other maize genomes.</title>
        <authorList>
            <person name="Sun S."/>
            <person name="Zhou Y."/>
            <person name="Chen J."/>
            <person name="Shi J."/>
            <person name="Zhao H."/>
            <person name="Zhao H."/>
            <person name="Song W."/>
            <person name="Zhang M."/>
            <person name="Cui Y."/>
            <person name="Dong X."/>
            <person name="Liu H."/>
            <person name="Ma X."/>
            <person name="Jiao Y."/>
            <person name="Wang B."/>
            <person name="Wei X."/>
            <person name="Stein J.C."/>
            <person name="Glaubitz J.C."/>
            <person name="Lu F."/>
            <person name="Yu G."/>
            <person name="Liang C."/>
            <person name="Fengler K."/>
            <person name="Li B."/>
            <person name="Rafalski A."/>
            <person name="Schnable P.S."/>
            <person name="Ware D.H."/>
            <person name="Buckler E.S."/>
            <person name="Lai J."/>
        </authorList>
    </citation>
    <scope>NUCLEOTIDE SEQUENCE [LARGE SCALE GENOMIC DNA]</scope>
    <source>
        <tissue evidence="3">Seedling</tissue>
    </source>
</reference>
<evidence type="ECO:0000256" key="1">
    <source>
        <dbReference type="SAM" id="MobiDB-lite"/>
    </source>
</evidence>
<dbReference type="PANTHER" id="PTHR45749">
    <property type="match status" value="1"/>
</dbReference>
<dbReference type="Pfam" id="PF14291">
    <property type="entry name" value="DUF4371"/>
    <property type="match status" value="1"/>
</dbReference>
<dbReference type="Proteomes" id="UP000251960">
    <property type="component" value="Chromosome 10"/>
</dbReference>
<accession>A0A3L6GB40</accession>
<organism evidence="3">
    <name type="scientific">Zea mays</name>
    <name type="common">Maize</name>
    <dbReference type="NCBI Taxonomy" id="4577"/>
    <lineage>
        <taxon>Eukaryota</taxon>
        <taxon>Viridiplantae</taxon>
        <taxon>Streptophyta</taxon>
        <taxon>Embryophyta</taxon>
        <taxon>Tracheophyta</taxon>
        <taxon>Spermatophyta</taxon>
        <taxon>Magnoliopsida</taxon>
        <taxon>Liliopsida</taxon>
        <taxon>Poales</taxon>
        <taxon>Poaceae</taxon>
        <taxon>PACMAD clade</taxon>
        <taxon>Panicoideae</taxon>
        <taxon>Andropogonodae</taxon>
        <taxon>Andropogoneae</taxon>
        <taxon>Tripsacinae</taxon>
        <taxon>Zea</taxon>
    </lineage>
</organism>
<name>A0A3L6GB40_MAIZE</name>